<dbReference type="PANTHER" id="PTHR30537:SF3">
    <property type="entry name" value="TRANSCRIPTIONAL REGULATORY PROTEIN"/>
    <property type="match status" value="1"/>
</dbReference>
<dbReference type="InterPro" id="IPR036388">
    <property type="entry name" value="WH-like_DNA-bd_sf"/>
</dbReference>
<dbReference type="InterPro" id="IPR005119">
    <property type="entry name" value="LysR_subst-bd"/>
</dbReference>
<dbReference type="Gene3D" id="1.10.10.10">
    <property type="entry name" value="Winged helix-like DNA-binding domain superfamily/Winged helix DNA-binding domain"/>
    <property type="match status" value="1"/>
</dbReference>
<dbReference type="GO" id="GO:0043565">
    <property type="term" value="F:sequence-specific DNA binding"/>
    <property type="evidence" value="ECO:0007669"/>
    <property type="project" value="TreeGrafter"/>
</dbReference>
<dbReference type="InterPro" id="IPR058163">
    <property type="entry name" value="LysR-type_TF_proteobact-type"/>
</dbReference>
<dbReference type="Pfam" id="PF03466">
    <property type="entry name" value="LysR_substrate"/>
    <property type="match status" value="1"/>
</dbReference>
<organism evidence="6 7">
    <name type="scientific">Undibacterium parvum</name>
    <dbReference type="NCBI Taxonomy" id="401471"/>
    <lineage>
        <taxon>Bacteria</taxon>
        <taxon>Pseudomonadati</taxon>
        <taxon>Pseudomonadota</taxon>
        <taxon>Betaproteobacteria</taxon>
        <taxon>Burkholderiales</taxon>
        <taxon>Oxalobacteraceae</taxon>
        <taxon>Undibacterium</taxon>
    </lineage>
</organism>
<reference evidence="6 7" key="1">
    <citation type="journal article" date="2011" name="Int. J. Syst. Evol. Microbiol.">
        <title>Description of Undibacterium oligocarboniphilum sp. nov., isolated from purified water, and Undibacterium pigrum strain CCUG 49012 as the type strain of Undibacterium parvum sp. nov., and emended descriptions of the genus Undibacterium and the species Undibacterium pigrum.</title>
        <authorList>
            <person name="Eder W."/>
            <person name="Wanner G."/>
            <person name="Ludwig W."/>
            <person name="Busse H.J."/>
            <person name="Ziemke-Kageler F."/>
            <person name="Lang E."/>
        </authorList>
    </citation>
    <scope>NUCLEOTIDE SEQUENCE [LARGE SCALE GENOMIC DNA]</scope>
    <source>
        <strain evidence="6 7">DSM 23061</strain>
    </source>
</reference>
<feature type="domain" description="HTH lysR-type" evidence="5">
    <location>
        <begin position="11"/>
        <end position="68"/>
    </location>
</feature>
<evidence type="ECO:0000313" key="7">
    <source>
        <dbReference type="Proteomes" id="UP000275663"/>
    </source>
</evidence>
<dbReference type="Proteomes" id="UP000275663">
    <property type="component" value="Chromosome"/>
</dbReference>
<keyword evidence="7" id="KW-1185">Reference proteome</keyword>
<gene>
    <name evidence="6" type="ORF">EJN92_04350</name>
</gene>
<evidence type="ECO:0000256" key="1">
    <source>
        <dbReference type="ARBA" id="ARBA00009437"/>
    </source>
</evidence>
<dbReference type="PRINTS" id="PR00039">
    <property type="entry name" value="HTHLYSR"/>
</dbReference>
<evidence type="ECO:0000313" key="6">
    <source>
        <dbReference type="EMBL" id="AZP11304.1"/>
    </source>
</evidence>
<keyword evidence="3" id="KW-0238">DNA-binding</keyword>
<dbReference type="FunFam" id="1.10.10.10:FF:000001">
    <property type="entry name" value="LysR family transcriptional regulator"/>
    <property type="match status" value="1"/>
</dbReference>
<dbReference type="InterPro" id="IPR000847">
    <property type="entry name" value="LysR_HTH_N"/>
</dbReference>
<evidence type="ECO:0000256" key="2">
    <source>
        <dbReference type="ARBA" id="ARBA00023015"/>
    </source>
</evidence>
<sequence>MASQQFVAAQTDWNLIRAFVAVVEYGSLTNAALQLGLSQATLSRQIAELEQVTGSALFERVARGLKLTAAGDHLVAPARHMMVAARALGMASASQDKGLSGTVRITASEIASAYVLPPILVKLAELHPEIQIELVASNQLSNLLEREADIAIRMLRPTQSALITRHIGDWPLGMYAHSSYLNSVSFKNQQQTLTLSEKADVTTMAGYRWIGYDQSDQLLAGFRAAGILIQPSFFAFRCDNHLVNWQALQAGLGIAIGMQWLARQYPDLHRVVPEQALPSLPVWLTSHRELKSNQRIRTVFDFLAQELSAIE</sequence>
<evidence type="ECO:0000259" key="5">
    <source>
        <dbReference type="PROSITE" id="PS50931"/>
    </source>
</evidence>
<dbReference type="Gene3D" id="3.40.190.290">
    <property type="match status" value="1"/>
</dbReference>
<dbReference type="OrthoDB" id="9072091at2"/>
<protein>
    <submittedName>
        <fullName evidence="6">LysR family transcriptional regulator</fullName>
    </submittedName>
</protein>
<dbReference type="PANTHER" id="PTHR30537">
    <property type="entry name" value="HTH-TYPE TRANSCRIPTIONAL REGULATOR"/>
    <property type="match status" value="1"/>
</dbReference>
<dbReference type="GO" id="GO:0003700">
    <property type="term" value="F:DNA-binding transcription factor activity"/>
    <property type="evidence" value="ECO:0007669"/>
    <property type="project" value="InterPro"/>
</dbReference>
<dbReference type="SUPFAM" id="SSF53850">
    <property type="entry name" value="Periplasmic binding protein-like II"/>
    <property type="match status" value="1"/>
</dbReference>
<keyword evidence="4" id="KW-0804">Transcription</keyword>
<comment type="similarity">
    <text evidence="1">Belongs to the LysR transcriptional regulatory family.</text>
</comment>
<name>A0A3Q9BPV7_9BURK</name>
<accession>A0A3Q9BPV7</accession>
<keyword evidence="2" id="KW-0805">Transcription regulation</keyword>
<proteinExistence type="inferred from homology"/>
<dbReference type="EMBL" id="CP034464">
    <property type="protein sequence ID" value="AZP11304.1"/>
    <property type="molecule type" value="Genomic_DNA"/>
</dbReference>
<dbReference type="PROSITE" id="PS50931">
    <property type="entry name" value="HTH_LYSR"/>
    <property type="match status" value="1"/>
</dbReference>
<dbReference type="RefSeq" id="WP_126126692.1">
    <property type="nucleotide sequence ID" value="NZ_CP034464.1"/>
</dbReference>
<evidence type="ECO:0000256" key="3">
    <source>
        <dbReference type="ARBA" id="ARBA00023125"/>
    </source>
</evidence>
<dbReference type="InterPro" id="IPR036390">
    <property type="entry name" value="WH_DNA-bd_sf"/>
</dbReference>
<dbReference type="Pfam" id="PF00126">
    <property type="entry name" value="HTH_1"/>
    <property type="match status" value="1"/>
</dbReference>
<dbReference type="SUPFAM" id="SSF46785">
    <property type="entry name" value="Winged helix' DNA-binding domain"/>
    <property type="match status" value="1"/>
</dbReference>
<dbReference type="KEGG" id="upv:EJN92_04350"/>
<dbReference type="AlphaFoldDB" id="A0A3Q9BPV7"/>
<evidence type="ECO:0000256" key="4">
    <source>
        <dbReference type="ARBA" id="ARBA00023163"/>
    </source>
</evidence>
<dbReference type="GO" id="GO:0006351">
    <property type="term" value="P:DNA-templated transcription"/>
    <property type="evidence" value="ECO:0007669"/>
    <property type="project" value="TreeGrafter"/>
</dbReference>